<dbReference type="PANTHER" id="PTHR42858:SF1">
    <property type="entry name" value="LD15494P"/>
    <property type="match status" value="1"/>
</dbReference>
<dbReference type="EMBL" id="JADYXP020000032">
    <property type="protein sequence ID" value="KAL0098889.1"/>
    <property type="molecule type" value="Genomic_DNA"/>
</dbReference>
<dbReference type="Gene3D" id="3.40.640.10">
    <property type="entry name" value="Type I PLP-dependent aspartate aminotransferase-like (Major domain)"/>
    <property type="match status" value="1"/>
</dbReference>
<reference evidence="2 3" key="1">
    <citation type="submission" date="2023-03" db="EMBL/GenBank/DDBJ databases">
        <title>High recombination rates correlate with genetic variation in Cardiocondyla obscurior ants.</title>
        <authorList>
            <person name="Errbii M."/>
        </authorList>
    </citation>
    <scope>NUCLEOTIDE SEQUENCE [LARGE SCALE GENOMIC DNA]</scope>
    <source>
        <strain evidence="2">Alpha-2009</strain>
        <tissue evidence="2">Whole body</tissue>
    </source>
</reference>
<keyword evidence="3" id="KW-1185">Reference proteome</keyword>
<dbReference type="AlphaFoldDB" id="A0AAW2E5D2"/>
<dbReference type="InterPro" id="IPR004839">
    <property type="entry name" value="Aminotransferase_I/II_large"/>
</dbReference>
<evidence type="ECO:0000313" key="2">
    <source>
        <dbReference type="EMBL" id="KAL0098889.1"/>
    </source>
</evidence>
<name>A0AAW2E5D2_9HYME</name>
<dbReference type="Pfam" id="PF00155">
    <property type="entry name" value="Aminotran_1_2"/>
    <property type="match status" value="1"/>
</dbReference>
<protein>
    <recommendedName>
        <fullName evidence="1">Aminotransferase class I/classII large domain-containing protein</fullName>
    </recommendedName>
</protein>
<proteinExistence type="predicted"/>
<dbReference type="InterPro" id="IPR015424">
    <property type="entry name" value="PyrdxlP-dep_Trfase"/>
</dbReference>
<dbReference type="SUPFAM" id="SSF53383">
    <property type="entry name" value="PLP-dependent transferases"/>
    <property type="match status" value="1"/>
</dbReference>
<dbReference type="GO" id="GO:0030170">
    <property type="term" value="F:pyridoxal phosphate binding"/>
    <property type="evidence" value="ECO:0007669"/>
    <property type="project" value="InterPro"/>
</dbReference>
<dbReference type="Proteomes" id="UP001430953">
    <property type="component" value="Unassembled WGS sequence"/>
</dbReference>
<evidence type="ECO:0000259" key="1">
    <source>
        <dbReference type="Pfam" id="PF00155"/>
    </source>
</evidence>
<dbReference type="GO" id="GO:0047536">
    <property type="term" value="F:2-aminoadipate transaminase activity"/>
    <property type="evidence" value="ECO:0007669"/>
    <property type="project" value="TreeGrafter"/>
</dbReference>
<organism evidence="2 3">
    <name type="scientific">Cardiocondyla obscurior</name>
    <dbReference type="NCBI Taxonomy" id="286306"/>
    <lineage>
        <taxon>Eukaryota</taxon>
        <taxon>Metazoa</taxon>
        <taxon>Ecdysozoa</taxon>
        <taxon>Arthropoda</taxon>
        <taxon>Hexapoda</taxon>
        <taxon>Insecta</taxon>
        <taxon>Pterygota</taxon>
        <taxon>Neoptera</taxon>
        <taxon>Endopterygota</taxon>
        <taxon>Hymenoptera</taxon>
        <taxon>Apocrita</taxon>
        <taxon>Aculeata</taxon>
        <taxon>Formicoidea</taxon>
        <taxon>Formicidae</taxon>
        <taxon>Myrmicinae</taxon>
        <taxon>Cardiocondyla</taxon>
    </lineage>
</organism>
<evidence type="ECO:0000313" key="3">
    <source>
        <dbReference type="Proteomes" id="UP001430953"/>
    </source>
</evidence>
<feature type="domain" description="Aminotransferase class I/classII large" evidence="1">
    <location>
        <begin position="18"/>
        <end position="90"/>
    </location>
</feature>
<dbReference type="InterPro" id="IPR015421">
    <property type="entry name" value="PyrdxlP-dep_Trfase_major"/>
</dbReference>
<comment type="caution">
    <text evidence="2">The sequence shown here is derived from an EMBL/GenBank/DDBJ whole genome shotgun (WGS) entry which is preliminary data.</text>
</comment>
<gene>
    <name evidence="2" type="ORF">PUN28_020875</name>
</gene>
<accession>A0AAW2E5D2</accession>
<sequence length="95" mass="10794">MAEVALARRKKRREILLSFQYGITAGLWECRDELAKFLSKRYGSSVLRQQLILTCGATHGLQTLLNTVLSPNGIIFVEEVTYMIAIDAFKQFPLM</sequence>
<dbReference type="PANTHER" id="PTHR42858">
    <property type="entry name" value="AMINOTRANSFERASE"/>
    <property type="match status" value="1"/>
</dbReference>